<proteinExistence type="predicted"/>
<evidence type="ECO:0000313" key="2">
    <source>
        <dbReference type="EMBL" id="CAE7422187.1"/>
    </source>
</evidence>
<sequence length="333" mass="35350">MAVVSVVGCPPISVNVSPEILVNGWPYRRLCRTGVAVNLVVDPVCTVFSYVWPCCRVIGLPPFPLLPLYQLALKLEEWVCRVRRCSLCISVVVRERLLTTSLRDGKGGGGGGGSTTSSSGGSGGTGGSGVVIIEKAAKKKGGTCGSVTGSSGLGIGWNAAATMAEGLLANPGERDYKLQNVPSDLIGGTYFGTKTWPSAGTWKIEYTAPVTLYVWVMKNSYNAGVDAALGGDGWEQVHAPNFKRSDNHALNVWKRFFADGSSYDIQTTALMVGGVVSNGCEATCSGSKTNGDCDEINSEDTCNNSYMKHHGIYVQCEWKTNNQCLSKVNCPKP</sequence>
<dbReference type="OrthoDB" id="447457at2759"/>
<comment type="caution">
    <text evidence="2">The sequence shown here is derived from an EMBL/GenBank/DDBJ whole genome shotgun (WGS) entry which is preliminary data.</text>
</comment>
<dbReference type="EMBL" id="CAJNDS010002303">
    <property type="protein sequence ID" value="CAE7422187.1"/>
    <property type="molecule type" value="Genomic_DNA"/>
</dbReference>
<keyword evidence="3" id="KW-1185">Reference proteome</keyword>
<gene>
    <name evidence="2" type="ORF">SNAT2548_LOCUS22957</name>
</gene>
<dbReference type="Proteomes" id="UP000604046">
    <property type="component" value="Unassembled WGS sequence"/>
</dbReference>
<reference evidence="2" key="1">
    <citation type="submission" date="2021-02" db="EMBL/GenBank/DDBJ databases">
        <authorList>
            <person name="Dougan E. K."/>
            <person name="Rhodes N."/>
            <person name="Thang M."/>
            <person name="Chan C."/>
        </authorList>
    </citation>
    <scope>NUCLEOTIDE SEQUENCE</scope>
</reference>
<dbReference type="AlphaFoldDB" id="A0A812R700"/>
<accession>A0A812R700</accession>
<feature type="region of interest" description="Disordered" evidence="1">
    <location>
        <begin position="104"/>
        <end position="126"/>
    </location>
</feature>
<evidence type="ECO:0000256" key="1">
    <source>
        <dbReference type="SAM" id="MobiDB-lite"/>
    </source>
</evidence>
<evidence type="ECO:0000313" key="3">
    <source>
        <dbReference type="Proteomes" id="UP000604046"/>
    </source>
</evidence>
<feature type="compositionally biased region" description="Gly residues" evidence="1">
    <location>
        <begin position="107"/>
        <end position="126"/>
    </location>
</feature>
<name>A0A812R700_9DINO</name>
<organism evidence="2 3">
    <name type="scientific">Symbiodinium natans</name>
    <dbReference type="NCBI Taxonomy" id="878477"/>
    <lineage>
        <taxon>Eukaryota</taxon>
        <taxon>Sar</taxon>
        <taxon>Alveolata</taxon>
        <taxon>Dinophyceae</taxon>
        <taxon>Suessiales</taxon>
        <taxon>Symbiodiniaceae</taxon>
        <taxon>Symbiodinium</taxon>
    </lineage>
</organism>
<protein>
    <submittedName>
        <fullName evidence="2">Uncharacterized protein</fullName>
    </submittedName>
</protein>